<feature type="signal peptide" evidence="1">
    <location>
        <begin position="1"/>
        <end position="22"/>
    </location>
</feature>
<keyword evidence="1" id="KW-0732">Signal</keyword>
<dbReference type="eggNOG" id="ENOG502QQ68">
    <property type="taxonomic scope" value="Eukaryota"/>
</dbReference>
<dbReference type="GO" id="GO:0046872">
    <property type="term" value="F:metal ion binding"/>
    <property type="evidence" value="ECO:0007669"/>
    <property type="project" value="InterPro"/>
</dbReference>
<evidence type="ECO:0000256" key="1">
    <source>
        <dbReference type="SAM" id="SignalP"/>
    </source>
</evidence>
<evidence type="ECO:0008006" key="4">
    <source>
        <dbReference type="Google" id="ProtNLM"/>
    </source>
</evidence>
<dbReference type="InterPro" id="IPR044248">
    <property type="entry name" value="DPH3/4-like"/>
</dbReference>
<dbReference type="OMA" id="MVADSNH"/>
<evidence type="ECO:0000313" key="2">
    <source>
        <dbReference type="EMBL" id="KFK38545.1"/>
    </source>
</evidence>
<keyword evidence="3" id="KW-1185">Reference proteome</keyword>
<dbReference type="Proteomes" id="UP000029120">
    <property type="component" value="Chromosome 3"/>
</dbReference>
<dbReference type="GO" id="GO:0017183">
    <property type="term" value="P:protein histidyl modification to diphthamide"/>
    <property type="evidence" value="ECO:0007669"/>
    <property type="project" value="InterPro"/>
</dbReference>
<evidence type="ECO:0000313" key="3">
    <source>
        <dbReference type="Proteomes" id="UP000029120"/>
    </source>
</evidence>
<dbReference type="EMBL" id="CM002871">
    <property type="protein sequence ID" value="KFK38545.1"/>
    <property type="molecule type" value="Genomic_DNA"/>
</dbReference>
<organism evidence="2 3">
    <name type="scientific">Arabis alpina</name>
    <name type="common">Alpine rock-cress</name>
    <dbReference type="NCBI Taxonomy" id="50452"/>
    <lineage>
        <taxon>Eukaryota</taxon>
        <taxon>Viridiplantae</taxon>
        <taxon>Streptophyta</taxon>
        <taxon>Embryophyta</taxon>
        <taxon>Tracheophyta</taxon>
        <taxon>Spermatophyta</taxon>
        <taxon>Magnoliopsida</taxon>
        <taxon>eudicotyledons</taxon>
        <taxon>Gunneridae</taxon>
        <taxon>Pentapetalae</taxon>
        <taxon>rosids</taxon>
        <taxon>malvids</taxon>
        <taxon>Brassicales</taxon>
        <taxon>Brassicaceae</taxon>
        <taxon>Arabideae</taxon>
        <taxon>Arabis</taxon>
    </lineage>
</organism>
<dbReference type="PANTHER" id="PTHR21454">
    <property type="entry name" value="DPH3 HOMOLOG-RELATED"/>
    <property type="match status" value="1"/>
</dbReference>
<protein>
    <recommendedName>
        <fullName evidence="4">Expp1 protein</fullName>
    </recommendedName>
</protein>
<sequence>MAKFLLLCYLFAAALTSSLTEAGDENRVYSPCSDSTVAIGDGFTFGIAFAARDSFFGTTNNRSVPPVQYSPCDHRRLSLNGNSELAVFRPKVDEITLLTINTSSGSSSFRPDASKSHMVAFAGAKYAARSVPIMVADSNHIVTSFTLVLEFKKGRLENLFWKKDGCSKCSGDAKFVCLNKEECAIKSQNCKNQGGQVDCSLGIQLAFSGTDKHYTAMNSWYEVANLQQYSLYGLYSNLKDSISNPFKNFF</sequence>
<reference evidence="3" key="1">
    <citation type="journal article" date="2015" name="Nat. Plants">
        <title>Genome expansion of Arabis alpina linked with retrotransposition and reduced symmetric DNA methylation.</title>
        <authorList>
            <person name="Willing E.M."/>
            <person name="Rawat V."/>
            <person name="Mandakova T."/>
            <person name="Maumus F."/>
            <person name="James G.V."/>
            <person name="Nordstroem K.J."/>
            <person name="Becker C."/>
            <person name="Warthmann N."/>
            <person name="Chica C."/>
            <person name="Szarzynska B."/>
            <person name="Zytnicki M."/>
            <person name="Albani M.C."/>
            <person name="Kiefer C."/>
            <person name="Bergonzi S."/>
            <person name="Castaings L."/>
            <person name="Mateos J.L."/>
            <person name="Berns M.C."/>
            <person name="Bujdoso N."/>
            <person name="Piofczyk T."/>
            <person name="de Lorenzo L."/>
            <person name="Barrero-Sicilia C."/>
            <person name="Mateos I."/>
            <person name="Piednoel M."/>
            <person name="Hagmann J."/>
            <person name="Chen-Min-Tao R."/>
            <person name="Iglesias-Fernandez R."/>
            <person name="Schuster S.C."/>
            <person name="Alonso-Blanco C."/>
            <person name="Roudier F."/>
            <person name="Carbonero P."/>
            <person name="Paz-Ares J."/>
            <person name="Davis S.J."/>
            <person name="Pecinka A."/>
            <person name="Quesneville H."/>
            <person name="Colot V."/>
            <person name="Lysak M.A."/>
            <person name="Weigel D."/>
            <person name="Coupland G."/>
            <person name="Schneeberger K."/>
        </authorList>
    </citation>
    <scope>NUCLEOTIDE SEQUENCE [LARGE SCALE GENOMIC DNA]</scope>
    <source>
        <strain evidence="3">cv. Pajares</strain>
    </source>
</reference>
<feature type="chain" id="PRO_5001823117" description="Expp1 protein" evidence="1">
    <location>
        <begin position="23"/>
        <end position="250"/>
    </location>
</feature>
<proteinExistence type="predicted"/>
<dbReference type="Gramene" id="KFK38545">
    <property type="protein sequence ID" value="KFK38545"/>
    <property type="gene ID" value="AALP_AA3G127900"/>
</dbReference>
<name>A0A087H8U3_ARAAL</name>
<gene>
    <name evidence="2" type="ordered locus">AALP_Aa3g127900</name>
</gene>
<accession>A0A087H8U3</accession>
<dbReference type="PANTHER" id="PTHR21454:SF41">
    <property type="entry name" value="EXPP1 PROTEIN"/>
    <property type="match status" value="1"/>
</dbReference>
<dbReference type="GO" id="GO:0005829">
    <property type="term" value="C:cytosol"/>
    <property type="evidence" value="ECO:0007669"/>
    <property type="project" value="TreeGrafter"/>
</dbReference>
<dbReference type="OrthoDB" id="1885051at2759"/>
<dbReference type="AlphaFoldDB" id="A0A087H8U3"/>